<reference evidence="1" key="1">
    <citation type="submission" date="2023-04" db="EMBL/GenBank/DDBJ databases">
        <title>Phytophthora fragariaefolia NBRC 109709.</title>
        <authorList>
            <person name="Ichikawa N."/>
            <person name="Sato H."/>
            <person name="Tonouchi N."/>
        </authorList>
    </citation>
    <scope>NUCLEOTIDE SEQUENCE</scope>
    <source>
        <strain evidence="1">NBRC 109709</strain>
    </source>
</reference>
<dbReference type="EMBL" id="BSXT01003492">
    <property type="protein sequence ID" value="GMF54397.1"/>
    <property type="molecule type" value="Genomic_DNA"/>
</dbReference>
<name>A0A9W6Y3C2_9STRA</name>
<sequence>MHCKRTLWGDEITTSEKGVNPWDFSSKNGCPTPPKLTSYADLISALTTLYKFGQHFYNNETTDLISAAKDFVIPYADHARYDPTMARLLAVWVNGKFSLFLNIIISNESIKQPNW</sequence>
<proteinExistence type="predicted"/>
<dbReference type="AlphaFoldDB" id="A0A9W6Y3C2"/>
<evidence type="ECO:0000313" key="1">
    <source>
        <dbReference type="EMBL" id="GMF54397.1"/>
    </source>
</evidence>
<comment type="caution">
    <text evidence="1">The sequence shown here is derived from an EMBL/GenBank/DDBJ whole genome shotgun (WGS) entry which is preliminary data.</text>
</comment>
<accession>A0A9W6Y3C2</accession>
<protein>
    <submittedName>
        <fullName evidence="1">Unnamed protein product</fullName>
    </submittedName>
</protein>
<dbReference type="Proteomes" id="UP001165121">
    <property type="component" value="Unassembled WGS sequence"/>
</dbReference>
<evidence type="ECO:0000313" key="2">
    <source>
        <dbReference type="Proteomes" id="UP001165121"/>
    </source>
</evidence>
<organism evidence="1 2">
    <name type="scientific">Phytophthora fragariaefolia</name>
    <dbReference type="NCBI Taxonomy" id="1490495"/>
    <lineage>
        <taxon>Eukaryota</taxon>
        <taxon>Sar</taxon>
        <taxon>Stramenopiles</taxon>
        <taxon>Oomycota</taxon>
        <taxon>Peronosporomycetes</taxon>
        <taxon>Peronosporales</taxon>
        <taxon>Peronosporaceae</taxon>
        <taxon>Phytophthora</taxon>
    </lineage>
</organism>
<keyword evidence="2" id="KW-1185">Reference proteome</keyword>
<gene>
    <name evidence="1" type="ORF">Pfra01_002269200</name>
</gene>
<dbReference type="OrthoDB" id="118123at2759"/>